<dbReference type="AlphaFoldDB" id="A0A0V0J4R4"/>
<proteinExistence type="predicted"/>
<name>A0A0V0J4R4_SCHSO</name>
<gene>
    <name evidence="1" type="ORF">TR153436</name>
</gene>
<accession>A0A0V0J4R4</accession>
<organism evidence="1">
    <name type="scientific">Schistocephalus solidus</name>
    <name type="common">Tapeworm</name>
    <dbReference type="NCBI Taxonomy" id="70667"/>
    <lineage>
        <taxon>Eukaryota</taxon>
        <taxon>Metazoa</taxon>
        <taxon>Spiralia</taxon>
        <taxon>Lophotrochozoa</taxon>
        <taxon>Platyhelminthes</taxon>
        <taxon>Cestoda</taxon>
        <taxon>Eucestoda</taxon>
        <taxon>Diphyllobothriidea</taxon>
        <taxon>Diphyllobothriidae</taxon>
        <taxon>Schistocephalus</taxon>
    </lineage>
</organism>
<dbReference type="EMBL" id="GEEE01002678">
    <property type="protein sequence ID" value="JAP60547.1"/>
    <property type="molecule type" value="Transcribed_RNA"/>
</dbReference>
<evidence type="ECO:0000313" key="1">
    <source>
        <dbReference type="EMBL" id="JAP60547.1"/>
    </source>
</evidence>
<sequence>MDAFLNNHQSSAQKRFLPHNIGSKYHYRQAIVLFIKKICLEIIPPPFENAASKIDKLREWRVVIKQQRTQFIGVVGNLGFTGMLSSHSHKYQCKFVLLREAYLRNVHDDD</sequence>
<reference evidence="1" key="1">
    <citation type="submission" date="2016-01" db="EMBL/GenBank/DDBJ databases">
        <title>Reference transcriptome for the parasite Schistocephalus solidus: insights into the molecular evolution of parasitism.</title>
        <authorList>
            <person name="Hebert F.O."/>
            <person name="Grambauer S."/>
            <person name="Barber I."/>
            <person name="Landry C.R."/>
            <person name="Aubin-Horth N."/>
        </authorList>
    </citation>
    <scope>NUCLEOTIDE SEQUENCE</scope>
</reference>
<protein>
    <submittedName>
        <fullName evidence="1">Uncharacterized protein</fullName>
    </submittedName>
</protein>